<dbReference type="RefSeq" id="WP_290356757.1">
    <property type="nucleotide sequence ID" value="NZ_JAUFPT010000127.1"/>
</dbReference>
<comment type="caution">
    <text evidence="1">The sequence shown here is derived from an EMBL/GenBank/DDBJ whole genome shotgun (WGS) entry which is preliminary data.</text>
</comment>
<protein>
    <submittedName>
        <fullName evidence="1">Uncharacterized protein</fullName>
    </submittedName>
</protein>
<name>A0ABT8AYF3_9HYPH</name>
<reference evidence="2" key="1">
    <citation type="journal article" date="2019" name="Int. J. Syst. Evol. Microbiol.">
        <title>The Global Catalogue of Microorganisms (GCM) 10K type strain sequencing project: providing services to taxonomists for standard genome sequencing and annotation.</title>
        <authorList>
            <consortium name="The Broad Institute Genomics Platform"/>
            <consortium name="The Broad Institute Genome Sequencing Center for Infectious Disease"/>
            <person name="Wu L."/>
            <person name="Ma J."/>
        </authorList>
    </citation>
    <scope>NUCLEOTIDE SEQUENCE [LARGE SCALE GENOMIC DNA]</scope>
    <source>
        <strain evidence="2">CECT 7806</strain>
    </source>
</reference>
<dbReference type="EMBL" id="JAUFPT010000127">
    <property type="protein sequence ID" value="MDN3575019.1"/>
    <property type="molecule type" value="Genomic_DNA"/>
</dbReference>
<evidence type="ECO:0000313" key="1">
    <source>
        <dbReference type="EMBL" id="MDN3575019.1"/>
    </source>
</evidence>
<evidence type="ECO:0000313" key="2">
    <source>
        <dbReference type="Proteomes" id="UP001244297"/>
    </source>
</evidence>
<gene>
    <name evidence="1" type="ORF">QWZ18_31035</name>
</gene>
<organism evidence="1 2">
    <name type="scientific">Methylobacterium longum</name>
    <dbReference type="NCBI Taxonomy" id="767694"/>
    <lineage>
        <taxon>Bacteria</taxon>
        <taxon>Pseudomonadati</taxon>
        <taxon>Pseudomonadota</taxon>
        <taxon>Alphaproteobacteria</taxon>
        <taxon>Hyphomicrobiales</taxon>
        <taxon>Methylobacteriaceae</taxon>
        <taxon>Methylobacterium</taxon>
    </lineage>
</organism>
<proteinExistence type="predicted"/>
<dbReference type="Proteomes" id="UP001244297">
    <property type="component" value="Unassembled WGS sequence"/>
</dbReference>
<sequence>MLPPDLVEAPSPLELWKRDRPLSFHWRTRDFERIHALGLYRNVDRKRNSARDAILTEAILAHDEGRWVSYSRHKAFYTGIQRYHGTDYTYATVLSVVDELLRLSLIEEQRAASGERGRQSRFRATPRLIEGFAGAVIGHDLREIIRLKDEGGTLIDYRENASTIRMRRELEAINAFIASTDLRLVAPDAVRTTHHFRVAGAYYRPTLTPSLYRVFNRGSFGFGGRAYGWWQSLPKAYRRQLLINGEPTSEPDFVQMHASILYARRGKRLEHDVYETGEFSREDGKLAFNVALNARSLPGTITALTNKPEWPHNHQRTGALIELLKRRNAAIKEDIHADQGVRLMRLDSDIALETVRGCQKAGLPVLPVHDAMITPVRHEGRVAEIMEASAAKVLKAVSPCRVKVTGHRVPQMPSGVGVLRALVLPGGSLPSQLDLLPASPRFSRPIRELRSRLGLTPPLAATGWRGRGRPSAWSNRRFRELLKEIA</sequence>
<keyword evidence="2" id="KW-1185">Reference proteome</keyword>
<accession>A0ABT8AYF3</accession>